<gene>
    <name evidence="2" type="ORF">SAMN04487993_1004278</name>
</gene>
<evidence type="ECO:0000313" key="3">
    <source>
        <dbReference type="Proteomes" id="UP000199093"/>
    </source>
</evidence>
<accession>A0A1G8KI65</accession>
<feature type="domain" description="VOC" evidence="1">
    <location>
        <begin position="4"/>
        <end position="125"/>
    </location>
</feature>
<dbReference type="EMBL" id="FNEJ01000004">
    <property type="protein sequence ID" value="SDI43086.1"/>
    <property type="molecule type" value="Genomic_DNA"/>
</dbReference>
<dbReference type="InterPro" id="IPR029068">
    <property type="entry name" value="Glyas_Bleomycin-R_OHBP_Dase"/>
</dbReference>
<dbReference type="RefSeq" id="WP_089845216.1">
    <property type="nucleotide sequence ID" value="NZ_FNEJ01000004.1"/>
</dbReference>
<protein>
    <recommendedName>
        <fullName evidence="1">VOC domain-containing protein</fullName>
    </recommendedName>
</protein>
<dbReference type="STRING" id="555512.SAMN04487993_1004278"/>
<dbReference type="PANTHER" id="PTHR36503:SF1">
    <property type="entry name" value="BLR2520 PROTEIN"/>
    <property type="match status" value="1"/>
</dbReference>
<dbReference type="InterPro" id="IPR037523">
    <property type="entry name" value="VOC_core"/>
</dbReference>
<proteinExistence type="predicted"/>
<dbReference type="Proteomes" id="UP000199093">
    <property type="component" value="Unassembled WGS sequence"/>
</dbReference>
<name>A0A1G8KI65_9RHOB</name>
<evidence type="ECO:0000259" key="1">
    <source>
        <dbReference type="PROSITE" id="PS51819"/>
    </source>
</evidence>
<dbReference type="Pfam" id="PF00903">
    <property type="entry name" value="Glyoxalase"/>
    <property type="match status" value="1"/>
</dbReference>
<dbReference type="OrthoDB" id="9798430at2"/>
<evidence type="ECO:0000313" key="2">
    <source>
        <dbReference type="EMBL" id="SDI43086.1"/>
    </source>
</evidence>
<dbReference type="Gene3D" id="3.10.180.10">
    <property type="entry name" value="2,3-Dihydroxybiphenyl 1,2-Dioxygenase, domain 1"/>
    <property type="match status" value="1"/>
</dbReference>
<organism evidence="2 3">
    <name type="scientific">Salipiger marinus</name>
    <dbReference type="NCBI Taxonomy" id="555512"/>
    <lineage>
        <taxon>Bacteria</taxon>
        <taxon>Pseudomonadati</taxon>
        <taxon>Pseudomonadota</taxon>
        <taxon>Alphaproteobacteria</taxon>
        <taxon>Rhodobacterales</taxon>
        <taxon>Roseobacteraceae</taxon>
        <taxon>Salipiger</taxon>
    </lineage>
</organism>
<sequence length="140" mass="15231">MQQQIAVITLGSADLAQSQKFLAEGFGWQPVFQNEQILFYQMNGFLLGIFKREAMAEDMGQTPQAGPAAMALAHNVATEAEVAPLMERLVRAGGRVLRPADAPPHGGFRGYVADPDGHAWEIAWNPAWQIDAEGHVTFGL</sequence>
<keyword evidence="3" id="KW-1185">Reference proteome</keyword>
<dbReference type="PANTHER" id="PTHR36503">
    <property type="entry name" value="BLR2520 PROTEIN"/>
    <property type="match status" value="1"/>
</dbReference>
<reference evidence="2 3" key="1">
    <citation type="submission" date="2016-10" db="EMBL/GenBank/DDBJ databases">
        <authorList>
            <person name="de Groot N.N."/>
        </authorList>
    </citation>
    <scope>NUCLEOTIDE SEQUENCE [LARGE SCALE GENOMIC DNA]</scope>
    <source>
        <strain evidence="2 3">DSM 26424</strain>
    </source>
</reference>
<dbReference type="SUPFAM" id="SSF54593">
    <property type="entry name" value="Glyoxalase/Bleomycin resistance protein/Dihydroxybiphenyl dioxygenase"/>
    <property type="match status" value="1"/>
</dbReference>
<dbReference type="InterPro" id="IPR004360">
    <property type="entry name" value="Glyas_Fos-R_dOase_dom"/>
</dbReference>
<dbReference type="PROSITE" id="PS51819">
    <property type="entry name" value="VOC"/>
    <property type="match status" value="1"/>
</dbReference>
<dbReference type="AlphaFoldDB" id="A0A1G8KI65"/>